<dbReference type="InterPro" id="IPR008930">
    <property type="entry name" value="Terpenoid_cyclase/PrenylTrfase"/>
</dbReference>
<protein>
    <submittedName>
        <fullName evidence="4">DUF4430 domain-containing protein</fullName>
    </submittedName>
</protein>
<dbReference type="Pfam" id="PF00395">
    <property type="entry name" value="SLH"/>
    <property type="match status" value="3"/>
</dbReference>
<dbReference type="PANTHER" id="PTHR43308">
    <property type="entry name" value="OUTER MEMBRANE PROTEIN ALPHA-RELATED"/>
    <property type="match status" value="1"/>
</dbReference>
<evidence type="ECO:0000313" key="4">
    <source>
        <dbReference type="EMBL" id="NBC68328.1"/>
    </source>
</evidence>
<dbReference type="Pfam" id="PF00432">
    <property type="entry name" value="Prenyltrans"/>
    <property type="match status" value="2"/>
</dbReference>
<evidence type="ECO:0000259" key="3">
    <source>
        <dbReference type="PROSITE" id="PS51272"/>
    </source>
</evidence>
<reference evidence="4 5" key="1">
    <citation type="submission" date="2020-01" db="EMBL/GenBank/DDBJ databases">
        <title>Paenibacillus soybeanensis sp. nov. isolated from the nodules of soybean (Glycine max(L.) Merr).</title>
        <authorList>
            <person name="Wang H."/>
        </authorList>
    </citation>
    <scope>NUCLEOTIDE SEQUENCE [LARGE SCALE GENOMIC DNA]</scope>
    <source>
        <strain evidence="4 5">DSM 23054</strain>
    </source>
</reference>
<dbReference type="InterPro" id="IPR051465">
    <property type="entry name" value="Cell_Envelope_Struct_Comp"/>
</dbReference>
<keyword evidence="2" id="KW-0732">Signal</keyword>
<comment type="caution">
    <text evidence="4">The sequence shown here is derived from an EMBL/GenBank/DDBJ whole genome shotgun (WGS) entry which is preliminary data.</text>
</comment>
<dbReference type="PROSITE" id="PS51272">
    <property type="entry name" value="SLH"/>
    <property type="match status" value="3"/>
</dbReference>
<feature type="chain" id="PRO_5039334096" evidence="2">
    <location>
        <begin position="37"/>
        <end position="1654"/>
    </location>
</feature>
<dbReference type="Proteomes" id="UP000558113">
    <property type="component" value="Unassembled WGS sequence"/>
</dbReference>
<keyword evidence="1" id="KW-0677">Repeat</keyword>
<dbReference type="RefSeq" id="WP_161695011.1">
    <property type="nucleotide sequence ID" value="NZ_JAAAMU010000002.1"/>
</dbReference>
<dbReference type="SUPFAM" id="SSF48239">
    <property type="entry name" value="Terpenoid cyclases/Protein prenyltransferases"/>
    <property type="match status" value="3"/>
</dbReference>
<dbReference type="Pfam" id="PF14478">
    <property type="entry name" value="DUF4430"/>
    <property type="match status" value="2"/>
</dbReference>
<feature type="signal peptide" evidence="2">
    <location>
        <begin position="1"/>
        <end position="36"/>
    </location>
</feature>
<dbReference type="CDD" id="cd00688">
    <property type="entry name" value="ISOPREN_C2_like"/>
    <property type="match status" value="3"/>
</dbReference>
<evidence type="ECO:0000256" key="1">
    <source>
        <dbReference type="ARBA" id="ARBA00022737"/>
    </source>
</evidence>
<proteinExistence type="predicted"/>
<feature type="domain" description="SLH" evidence="3">
    <location>
        <begin position="1275"/>
        <end position="1334"/>
    </location>
</feature>
<evidence type="ECO:0000313" key="5">
    <source>
        <dbReference type="Proteomes" id="UP000558113"/>
    </source>
</evidence>
<name>A0A7X5BVF1_9BACL</name>
<evidence type="ECO:0000256" key="2">
    <source>
        <dbReference type="SAM" id="SignalP"/>
    </source>
</evidence>
<keyword evidence="5" id="KW-1185">Reference proteome</keyword>
<feature type="domain" description="SLH" evidence="3">
    <location>
        <begin position="1152"/>
        <end position="1211"/>
    </location>
</feature>
<dbReference type="OrthoDB" id="411361at2"/>
<dbReference type="InterPro" id="IPR027954">
    <property type="entry name" value="Transcobalamin-like_C"/>
</dbReference>
<dbReference type="GO" id="GO:0003824">
    <property type="term" value="F:catalytic activity"/>
    <property type="evidence" value="ECO:0007669"/>
    <property type="project" value="InterPro"/>
</dbReference>
<organism evidence="4 5">
    <name type="scientific">Paenibacillus sacheonensis</name>
    <dbReference type="NCBI Taxonomy" id="742054"/>
    <lineage>
        <taxon>Bacteria</taxon>
        <taxon>Bacillati</taxon>
        <taxon>Bacillota</taxon>
        <taxon>Bacilli</taxon>
        <taxon>Bacillales</taxon>
        <taxon>Paenibacillaceae</taxon>
        <taxon>Paenibacillus</taxon>
    </lineage>
</organism>
<gene>
    <name evidence="4" type="ORF">GT003_04865</name>
</gene>
<dbReference type="InterPro" id="IPR001330">
    <property type="entry name" value="Prenyltrans"/>
</dbReference>
<dbReference type="PANTHER" id="PTHR43308:SF5">
    <property type="entry name" value="S-LAYER PROTEIN _ PEPTIDOGLYCAN ENDO-BETA-N-ACETYLGLUCOSAMINIDASE"/>
    <property type="match status" value="1"/>
</dbReference>
<dbReference type="InterPro" id="IPR001119">
    <property type="entry name" value="SLH_dom"/>
</dbReference>
<dbReference type="Gene3D" id="2.170.130.30">
    <property type="match status" value="2"/>
</dbReference>
<accession>A0A7X5BVF1</accession>
<dbReference type="EMBL" id="JAAAMU010000002">
    <property type="protein sequence ID" value="NBC68328.1"/>
    <property type="molecule type" value="Genomic_DNA"/>
</dbReference>
<sequence>MRTHVFVNLSGKIGKRWLSVLLAAVLLLSAFVPAGAAYADEADSTTDPLLQQVEAAIEGASQAIVSGAGIGDWESAGLSAAGRTVPSAYVSTLYKQMAGNHGSFYSVTDYERTVIGLTATHQDATKFAGYDLAERIYDYPAIGTLNGLIFALIALDSGHYAVPDNALWTRDKLIAAILARQNQDGGFNWTPSASDPDITGMTLTALAPYKGQEAVQSVIDRAVNWLSVNQLGNGGYASYNVDNSESVSQAIIGLTALGLDPTGADFTKNGHHLVERLLSFRIADGTFSHKPAGASNGIATEQALQALAAFDKYKKDGSRLYDYGVRIPYGWASDWLLGDANGTGISDWQVVGLSREGREVPGSYLSDTLANTIDILNQYPEYALVTDYERSTIALSALHLDATDYAGIDFVERIYNSGIMEDQGINGLDFALIALDAGDYATPGDAKWNRDKIIAAILAKQHDDGGFSLSTGASDPDLTAMTLTALAPYMGRNEVKTAGEKAIQWLSLKQDAHGGGYPTDNWGTIVDSSESVSQAIIALASNGIDPTSAPYTKNGITLIDKLFTFMQPDGGFKHAADPQAPTDVMATEQALQALAAYEMFVDGRGRLYQFGAPVSLQVEGPSGAIAGGGASAGIALDALKKVLDDKRVPVVVTESSYGKYVSAINGIAASGTNGWMFDVNRGGEWSFPGVGMDAFELQRGDKLVVYYGGSDTALVRSVKVEPAAPKAGEAFKVTVMQTASVWNGTSSEVVTAPASGVRVAIGGQSVTTNASGEGAFDSGIGTAGDYRLEVTGYREGSVPSLVRYAQSLTIAAKTSDNGGGNPPTSQFVALSVTGDSRKGTILGSKQVALQTGDTAYSVLARELPGKVRDTGAGATKYVQGIDGLSEFDRGPESGWMYAVNGSFPNYSAGIYDLQPGDVVAWRYTTNLGCDLGAPGGNCSAAGGGSAPIADPVTVVDVPSDPKQDYVHKVTTAEQSKGLQFNIPIAAPRVILNADDVKDALPRVTANKGNLSLVIDKGTKLLSGSGNIELFTQQDPADASLQKLIQGNLIGSDKLDGIGNAFIMGAANGSFLFDKPLTYTIKNGKGQLAGYIENGTFHPITIYGSEEEGAQAAKGSERITYAYVSGNDLIIRSNHFTAYVTYAVKKTEPVDINKQYSDAKLIASWAYGAVGDATGRGFILGSSGQFHPKATMTRAEFAKLMVEVLGLKQPTGPSSSFGDVPSGTWFAPYVNAAYQAGFITGYDGKFLPNETITREQMAAVIVRAFDLKPAALTTPLGDMSAVSTWAQADVRTVAARQIMEGADNRFNPRDSVTREMAVVVAMRAYAVKGDEPNGSQPGTTAQEALRQQIAATAAYQLRTVKNPSVGTLGGEWTVLGLARSGTAVPTDYYARYYANLSNTLREKSGQLHTVKFTEYDRVILALSAIGKGIDNAAGYDLAKPLADFDQVTKQGINGPIFALIALDSKHYEIPAVAGAKTPTTRERLIDYILGKEIKGGGWALGENASAPDADVTGMAIQALAPYDSSRSDVHAAIERALAWLSGAQQADGGFASQNAVNAESAAQVIVALTSLGIDPAQDERFKKNGRTAVDALISFADQGGGFYHVKPGAVGNGGASPGEVDAMATDQAFYALVAYDRLLGGKTSLFDMTDTKLQS</sequence>
<dbReference type="Gene3D" id="1.50.10.20">
    <property type="match status" value="3"/>
</dbReference>
<feature type="domain" description="SLH" evidence="3">
    <location>
        <begin position="1212"/>
        <end position="1274"/>
    </location>
</feature>
<dbReference type="Pfam" id="PF13243">
    <property type="entry name" value="SQHop_cyclase_C"/>
    <property type="match status" value="1"/>
</dbReference>
<dbReference type="InterPro" id="IPR032696">
    <property type="entry name" value="SQ_cyclase_C"/>
</dbReference>